<dbReference type="InterPro" id="IPR029058">
    <property type="entry name" value="AB_hydrolase_fold"/>
</dbReference>
<keyword evidence="2" id="KW-0732">Signal</keyword>
<dbReference type="RefSeq" id="WP_187594223.1">
    <property type="nucleotide sequence ID" value="NZ_CP060723.1"/>
</dbReference>
<dbReference type="InterPro" id="IPR049492">
    <property type="entry name" value="BD-FAE-like_dom"/>
</dbReference>
<dbReference type="EMBL" id="CP060723">
    <property type="protein sequence ID" value="QNN43760.1"/>
    <property type="molecule type" value="Genomic_DNA"/>
</dbReference>
<dbReference type="InterPro" id="IPR050300">
    <property type="entry name" value="GDXG_lipolytic_enzyme"/>
</dbReference>
<dbReference type="PANTHER" id="PTHR48081">
    <property type="entry name" value="AB HYDROLASE SUPERFAMILY PROTEIN C4A8.06C"/>
    <property type="match status" value="1"/>
</dbReference>
<dbReference type="KEGG" id="proe:H9L23_06635"/>
<keyword evidence="5" id="KW-1185">Reference proteome</keyword>
<keyword evidence="1 4" id="KW-0378">Hydrolase</keyword>
<gene>
    <name evidence="4" type="ORF">H9L23_06635</name>
</gene>
<sequence length="278" mass="31391">MKIILLLFLHLSLVQVSHAFMQPEAKDLLHLKYGQADQNQLDLFLPASYTQHTAVIVLLHGGAWMMGGNEYTDKTAKDLRNRGFIVANVDYRYVSENVNGKDLLSDINQALSFIQRKSPEYHFRSNGYHLAGISAGAHLALLYGYTSNKNIRSITALCPPVRLDDPETMKALQKNNLLKNVELLAGAQYIPNQKINKKFTWVSAYSHVKAIPTLLFHGDKDELVPDNQSKFLFKLLTDKGLVAKFVPMIGKGHDCGMNQPDSEKIVLDEIEHWVKKFN</sequence>
<feature type="signal peptide" evidence="2">
    <location>
        <begin position="1"/>
        <end position="19"/>
    </location>
</feature>
<dbReference type="Gene3D" id="3.40.50.1820">
    <property type="entry name" value="alpha/beta hydrolase"/>
    <property type="match status" value="1"/>
</dbReference>
<reference evidence="4 5" key="1">
    <citation type="submission" date="2020-08" db="EMBL/GenBank/DDBJ databases">
        <title>Genome sequence of Pedobacter roseus KACC 11594T.</title>
        <authorList>
            <person name="Hyun D.-W."/>
            <person name="Bae J.-W."/>
        </authorList>
    </citation>
    <scope>NUCLEOTIDE SEQUENCE [LARGE SCALE GENOMIC DNA]</scope>
    <source>
        <strain evidence="4 5">KACC 11594</strain>
    </source>
</reference>
<dbReference type="GO" id="GO:0016787">
    <property type="term" value="F:hydrolase activity"/>
    <property type="evidence" value="ECO:0007669"/>
    <property type="project" value="UniProtKB-KW"/>
</dbReference>
<protein>
    <submittedName>
        <fullName evidence="4">Alpha/beta hydrolase</fullName>
    </submittedName>
</protein>
<evidence type="ECO:0000313" key="4">
    <source>
        <dbReference type="EMBL" id="QNN43760.1"/>
    </source>
</evidence>
<evidence type="ECO:0000256" key="1">
    <source>
        <dbReference type="ARBA" id="ARBA00022801"/>
    </source>
</evidence>
<evidence type="ECO:0000259" key="3">
    <source>
        <dbReference type="Pfam" id="PF20434"/>
    </source>
</evidence>
<dbReference type="SUPFAM" id="SSF53474">
    <property type="entry name" value="alpha/beta-Hydrolases"/>
    <property type="match status" value="1"/>
</dbReference>
<dbReference type="Proteomes" id="UP000515806">
    <property type="component" value="Chromosome"/>
</dbReference>
<evidence type="ECO:0000313" key="5">
    <source>
        <dbReference type="Proteomes" id="UP000515806"/>
    </source>
</evidence>
<name>A0A7G9QK85_9SPHI</name>
<dbReference type="Pfam" id="PF20434">
    <property type="entry name" value="BD-FAE"/>
    <property type="match status" value="1"/>
</dbReference>
<proteinExistence type="predicted"/>
<feature type="domain" description="BD-FAE-like" evidence="3">
    <location>
        <begin position="41"/>
        <end position="235"/>
    </location>
</feature>
<organism evidence="4 5">
    <name type="scientific">Pedobacter roseus</name>
    <dbReference type="NCBI Taxonomy" id="336820"/>
    <lineage>
        <taxon>Bacteria</taxon>
        <taxon>Pseudomonadati</taxon>
        <taxon>Bacteroidota</taxon>
        <taxon>Sphingobacteriia</taxon>
        <taxon>Sphingobacteriales</taxon>
        <taxon>Sphingobacteriaceae</taxon>
        <taxon>Pedobacter</taxon>
    </lineage>
</organism>
<accession>A0A7G9QK85</accession>
<dbReference type="AlphaFoldDB" id="A0A7G9QK85"/>
<evidence type="ECO:0000256" key="2">
    <source>
        <dbReference type="SAM" id="SignalP"/>
    </source>
</evidence>
<feature type="chain" id="PRO_5028882868" evidence="2">
    <location>
        <begin position="20"/>
        <end position="278"/>
    </location>
</feature>